<evidence type="ECO:0000313" key="2">
    <source>
        <dbReference type="Proteomes" id="UP000176444"/>
    </source>
</evidence>
<comment type="caution">
    <text evidence="1">The sequence shown here is derived from an EMBL/GenBank/DDBJ whole genome shotgun (WGS) entry which is preliminary data.</text>
</comment>
<name>A0A1F4UR43_UNCKA</name>
<reference evidence="1 2" key="1">
    <citation type="journal article" date="2016" name="Nat. Commun.">
        <title>Thousands of microbial genomes shed light on interconnected biogeochemical processes in an aquifer system.</title>
        <authorList>
            <person name="Anantharaman K."/>
            <person name="Brown C.T."/>
            <person name="Hug L.A."/>
            <person name="Sharon I."/>
            <person name="Castelle C.J."/>
            <person name="Probst A.J."/>
            <person name="Thomas B.C."/>
            <person name="Singh A."/>
            <person name="Wilkins M.J."/>
            <person name="Karaoz U."/>
            <person name="Brodie E.L."/>
            <person name="Williams K.H."/>
            <person name="Hubbard S.S."/>
            <person name="Banfield J.F."/>
        </authorList>
    </citation>
    <scope>NUCLEOTIDE SEQUENCE [LARGE SCALE GENOMIC DNA]</scope>
</reference>
<protein>
    <submittedName>
        <fullName evidence="1">Uncharacterized protein</fullName>
    </submittedName>
</protein>
<evidence type="ECO:0000313" key="1">
    <source>
        <dbReference type="EMBL" id="OGC47424.1"/>
    </source>
</evidence>
<dbReference type="Proteomes" id="UP000176444">
    <property type="component" value="Unassembled WGS sequence"/>
</dbReference>
<dbReference type="EMBL" id="MEUX01000015">
    <property type="protein sequence ID" value="OGC47424.1"/>
    <property type="molecule type" value="Genomic_DNA"/>
</dbReference>
<organism evidence="1 2">
    <name type="scientific">candidate division WWE3 bacterium RIFCSPHIGHO2_01_FULL_35_17</name>
    <dbReference type="NCBI Taxonomy" id="1802614"/>
    <lineage>
        <taxon>Bacteria</taxon>
        <taxon>Katanobacteria</taxon>
    </lineage>
</organism>
<dbReference type="AlphaFoldDB" id="A0A1F4UR43"/>
<sequence>MADELNQGRAHGYPLDYDDNGYNGMKYLKNDLDNSEARVFFDQARRRGYAEFEDDNDRQYTMSYKNGKYTVTRR</sequence>
<proteinExistence type="predicted"/>
<accession>A0A1F4UR43</accession>
<gene>
    <name evidence="1" type="ORF">A2713_02320</name>
</gene>